<dbReference type="InterPro" id="IPR012338">
    <property type="entry name" value="Beta-lactam/transpept-like"/>
</dbReference>
<evidence type="ECO:0000259" key="2">
    <source>
        <dbReference type="Pfam" id="PF05223"/>
    </source>
</evidence>
<dbReference type="PROSITE" id="PS51257">
    <property type="entry name" value="PROKAR_LIPOPROTEIN"/>
    <property type="match status" value="1"/>
</dbReference>
<dbReference type="Gene3D" id="3.40.710.10">
    <property type="entry name" value="DD-peptidase/beta-lactamase superfamily"/>
    <property type="match status" value="2"/>
</dbReference>
<organism evidence="3 4">
    <name type="scientific">Rhodococcus rhodnii</name>
    <dbReference type="NCBI Taxonomy" id="38312"/>
    <lineage>
        <taxon>Bacteria</taxon>
        <taxon>Bacillati</taxon>
        <taxon>Actinomycetota</taxon>
        <taxon>Actinomycetes</taxon>
        <taxon>Mycobacteriales</taxon>
        <taxon>Nocardiaceae</taxon>
        <taxon>Rhodococcus</taxon>
    </lineage>
</organism>
<dbReference type="GO" id="GO:0046677">
    <property type="term" value="P:response to antibiotic"/>
    <property type="evidence" value="ECO:0007669"/>
    <property type="project" value="InterPro"/>
</dbReference>
<feature type="chain" id="PRO_5038666157" evidence="1">
    <location>
        <begin position="37"/>
        <end position="559"/>
    </location>
</feature>
<dbReference type="Proteomes" id="UP000471120">
    <property type="component" value="Unassembled WGS sequence"/>
</dbReference>
<dbReference type="GO" id="GO:0071555">
    <property type="term" value="P:cell wall organization"/>
    <property type="evidence" value="ECO:0007669"/>
    <property type="project" value="TreeGrafter"/>
</dbReference>
<proteinExistence type="predicted"/>
<dbReference type="GO" id="GO:0071972">
    <property type="term" value="F:peptidoglycan L,D-transpeptidase activity"/>
    <property type="evidence" value="ECO:0007669"/>
    <property type="project" value="TreeGrafter"/>
</dbReference>
<feature type="domain" description="NTF2-like N-terminal transpeptidase" evidence="2">
    <location>
        <begin position="43"/>
        <end position="143"/>
    </location>
</feature>
<gene>
    <name evidence="3" type="ORF">DW322_06915</name>
</gene>
<dbReference type="RefSeq" id="WP_010838374.1">
    <property type="nucleotide sequence ID" value="NZ_QRCM01000001.1"/>
</dbReference>
<dbReference type="InterPro" id="IPR050515">
    <property type="entry name" value="Beta-lactam/transpept"/>
</dbReference>
<name>A0A6P2CBR7_9NOCA</name>
<evidence type="ECO:0000256" key="1">
    <source>
        <dbReference type="SAM" id="SignalP"/>
    </source>
</evidence>
<dbReference type="InterPro" id="IPR007887">
    <property type="entry name" value="MecA_N"/>
</dbReference>
<dbReference type="GO" id="GO:0008658">
    <property type="term" value="F:penicillin binding"/>
    <property type="evidence" value="ECO:0007669"/>
    <property type="project" value="TreeGrafter"/>
</dbReference>
<dbReference type="AlphaFoldDB" id="A0A6P2CBR7"/>
<comment type="caution">
    <text evidence="3">The sequence shown here is derived from an EMBL/GenBank/DDBJ whole genome shotgun (WGS) entry which is preliminary data.</text>
</comment>
<dbReference type="SUPFAM" id="SSF56601">
    <property type="entry name" value="beta-lactamase/transpeptidase-like"/>
    <property type="match status" value="1"/>
</dbReference>
<evidence type="ECO:0000313" key="3">
    <source>
        <dbReference type="EMBL" id="TXG89993.1"/>
    </source>
</evidence>
<reference evidence="3 4" key="1">
    <citation type="submission" date="2018-07" db="EMBL/GenBank/DDBJ databases">
        <title>Genome sequence of Rhodococcus rhodnii ATCC 35071 from Rhodnius prolixus.</title>
        <authorList>
            <person name="Patel V."/>
            <person name="Vogel K.J."/>
        </authorList>
    </citation>
    <scope>NUCLEOTIDE SEQUENCE [LARGE SCALE GENOMIC DNA]</scope>
    <source>
        <strain evidence="3 4">ATCC 35071</strain>
    </source>
</reference>
<keyword evidence="1" id="KW-0732">Signal</keyword>
<dbReference type="PANTHER" id="PTHR30627:SF24">
    <property type="entry name" value="PENICILLIN-BINDING PROTEIN 4B"/>
    <property type="match status" value="1"/>
</dbReference>
<feature type="signal peptide" evidence="1">
    <location>
        <begin position="1"/>
        <end position="36"/>
    </location>
</feature>
<dbReference type="EMBL" id="QRCM01000001">
    <property type="protein sequence ID" value="TXG89993.1"/>
    <property type="molecule type" value="Genomic_DNA"/>
</dbReference>
<dbReference type="GO" id="GO:0005886">
    <property type="term" value="C:plasma membrane"/>
    <property type="evidence" value="ECO:0007669"/>
    <property type="project" value="TreeGrafter"/>
</dbReference>
<accession>A0A6P2CBR7</accession>
<sequence>METMSRGRSRARRRATFAIALATAAALTVSVASCVAGEDEQSTPQSVVDTFVGALSDHDVDTAAEQTSYPAAAREVIGQMFDGLDPKEADFDVQQLMELGPESGFFTMNARWNFGEGRDWEYPVQASLRKLSVGWRISWEPQIMGTAVENGRTVRYTRTDAAAPRVLDAGGGVLANEQTINTVRLDPSQMPDAADTTRRLAQVLEPVAPLITSESMLADLAEKPGESVVAVRLRDQDYEYMGPEKFAIPGVVVDRTPTLITADRRISTPLLDPLRNVWQANRDASAGWAVLSEGEGGPQIAAGFQGPPGPDVPATLDPRIQLAATEAAVIAGTPTVVVAMQPSTGAVLATAQNNQAYEQGPIAFTGLYPAGSGLDVVRDAAARQAGVSPADLSSEQFEETARSLGLGIDFEVQGLEQQTAVLTSAQSKMDQAMGSRDVPAVTPLGMAVLASSIARGAPALPKIVQDQPPITDADLTSLPPEILDGIRGRMRADVATGPANLLARYPDLIGTAGSHDDDRWFYGSRGDLAFAVFVGDADSGDRAMQVANRFLQELDAPPA</sequence>
<dbReference type="PANTHER" id="PTHR30627">
    <property type="entry name" value="PEPTIDOGLYCAN D,D-TRANSPEPTIDASE"/>
    <property type="match status" value="1"/>
</dbReference>
<evidence type="ECO:0000313" key="4">
    <source>
        <dbReference type="Proteomes" id="UP000471120"/>
    </source>
</evidence>
<dbReference type="Pfam" id="PF05223">
    <property type="entry name" value="MecA_N"/>
    <property type="match status" value="1"/>
</dbReference>
<protein>
    <submittedName>
        <fullName evidence="3">Penicillin-binding protein</fullName>
    </submittedName>
</protein>